<reference evidence="3" key="1">
    <citation type="journal article" date="2019" name="Int. J. Syst. Evol. Microbiol.">
        <title>The Global Catalogue of Microorganisms (GCM) 10K type strain sequencing project: providing services to taxonomists for standard genome sequencing and annotation.</title>
        <authorList>
            <consortium name="The Broad Institute Genomics Platform"/>
            <consortium name="The Broad Institute Genome Sequencing Center for Infectious Disease"/>
            <person name="Wu L."/>
            <person name="Ma J."/>
        </authorList>
    </citation>
    <scope>NUCLEOTIDE SEQUENCE [LARGE SCALE GENOMIC DNA]</scope>
    <source>
        <strain evidence="3">CGMCC 4.7152</strain>
    </source>
</reference>
<evidence type="ECO:0000313" key="3">
    <source>
        <dbReference type="Proteomes" id="UP001595912"/>
    </source>
</evidence>
<gene>
    <name evidence="2" type="ORF">ACFPIJ_30805</name>
</gene>
<evidence type="ECO:0000313" key="2">
    <source>
        <dbReference type="EMBL" id="MFC5002210.1"/>
    </source>
</evidence>
<name>A0ABV9W303_9ACTN</name>
<dbReference type="InterPro" id="IPR025334">
    <property type="entry name" value="DUF4240"/>
</dbReference>
<dbReference type="EMBL" id="JBHSIU010000041">
    <property type="protein sequence ID" value="MFC5002210.1"/>
    <property type="molecule type" value="Genomic_DNA"/>
</dbReference>
<keyword evidence="3" id="KW-1185">Reference proteome</keyword>
<proteinExistence type="predicted"/>
<dbReference type="Proteomes" id="UP001595912">
    <property type="component" value="Unassembled WGS sequence"/>
</dbReference>
<evidence type="ECO:0000259" key="1">
    <source>
        <dbReference type="Pfam" id="PF14024"/>
    </source>
</evidence>
<feature type="domain" description="DUF4240" evidence="1">
    <location>
        <begin position="2"/>
        <end position="133"/>
    </location>
</feature>
<protein>
    <submittedName>
        <fullName evidence="2">DUF4240 domain-containing protein</fullName>
    </submittedName>
</protein>
<dbReference type="Pfam" id="PF14024">
    <property type="entry name" value="DUF4240"/>
    <property type="match status" value="1"/>
</dbReference>
<organism evidence="2 3">
    <name type="scientific">Dactylosporangium cerinum</name>
    <dbReference type="NCBI Taxonomy" id="1434730"/>
    <lineage>
        <taxon>Bacteria</taxon>
        <taxon>Bacillati</taxon>
        <taxon>Actinomycetota</taxon>
        <taxon>Actinomycetes</taxon>
        <taxon>Micromonosporales</taxon>
        <taxon>Micromonosporaceae</taxon>
        <taxon>Dactylosporangium</taxon>
    </lineage>
</organism>
<sequence length="184" mass="20088">MGIEDVWRVVEQARAGQPETAPADQVAESMVRVLSAWAPADIAAFEQPLWDLLTASYRGDLWAAAAIINGGASADGFDYFRGWLIAQGRDTFERALADPDSLAGHAAVIAAADDGARLESEDVLTVASQAYERVTGASELPDRDFVIEFPELDPAWDLDDDDADTTQMRRRLPRLVALFGYDDE</sequence>
<accession>A0ABV9W303</accession>
<comment type="caution">
    <text evidence="2">The sequence shown here is derived from an EMBL/GenBank/DDBJ whole genome shotgun (WGS) entry which is preliminary data.</text>
</comment>
<dbReference type="RefSeq" id="WP_380120078.1">
    <property type="nucleotide sequence ID" value="NZ_JBHSIU010000041.1"/>
</dbReference>